<dbReference type="Proteomes" id="UP000190648">
    <property type="component" value="Unassembled WGS sequence"/>
</dbReference>
<keyword evidence="1" id="KW-0472">Membrane</keyword>
<reference evidence="2 3" key="1">
    <citation type="submission" date="2016-02" db="EMBL/GenBank/DDBJ databases">
        <title>Band-tailed pigeon sequencing and assembly.</title>
        <authorList>
            <person name="Soares A.E."/>
            <person name="Novak B.J."/>
            <person name="Rice E.S."/>
            <person name="O'Connell B."/>
            <person name="Chang D."/>
            <person name="Weber S."/>
            <person name="Shapiro B."/>
        </authorList>
    </citation>
    <scope>NUCLEOTIDE SEQUENCE [LARGE SCALE GENOMIC DNA]</scope>
    <source>
        <strain evidence="2">BTP2013</strain>
        <tissue evidence="2">Blood</tissue>
    </source>
</reference>
<dbReference type="EMBL" id="LSYS01008075">
    <property type="protein sequence ID" value="OPJ69661.1"/>
    <property type="molecule type" value="Genomic_DNA"/>
</dbReference>
<gene>
    <name evidence="2" type="ORF">AV530_012654</name>
</gene>
<dbReference type="AlphaFoldDB" id="A0A1V4JBU9"/>
<name>A0A1V4JBU9_PATFA</name>
<evidence type="ECO:0000256" key="1">
    <source>
        <dbReference type="SAM" id="Phobius"/>
    </source>
</evidence>
<evidence type="ECO:0000313" key="3">
    <source>
        <dbReference type="Proteomes" id="UP000190648"/>
    </source>
</evidence>
<organism evidence="2 3">
    <name type="scientific">Patagioenas fasciata monilis</name>
    <dbReference type="NCBI Taxonomy" id="372326"/>
    <lineage>
        <taxon>Eukaryota</taxon>
        <taxon>Metazoa</taxon>
        <taxon>Chordata</taxon>
        <taxon>Craniata</taxon>
        <taxon>Vertebrata</taxon>
        <taxon>Euteleostomi</taxon>
        <taxon>Archelosauria</taxon>
        <taxon>Archosauria</taxon>
        <taxon>Dinosauria</taxon>
        <taxon>Saurischia</taxon>
        <taxon>Theropoda</taxon>
        <taxon>Coelurosauria</taxon>
        <taxon>Aves</taxon>
        <taxon>Neognathae</taxon>
        <taxon>Neoaves</taxon>
        <taxon>Columbimorphae</taxon>
        <taxon>Columbiformes</taxon>
        <taxon>Columbidae</taxon>
        <taxon>Patagioenas</taxon>
    </lineage>
</organism>
<keyword evidence="1" id="KW-1133">Transmembrane helix</keyword>
<comment type="caution">
    <text evidence="2">The sequence shown here is derived from an EMBL/GenBank/DDBJ whole genome shotgun (WGS) entry which is preliminary data.</text>
</comment>
<keyword evidence="3" id="KW-1185">Reference proteome</keyword>
<proteinExistence type="predicted"/>
<keyword evidence="1" id="KW-0812">Transmembrane</keyword>
<sequence length="99" mass="11581">MEVTSERGLPLGIRRPTLNSVRILEGFIRRGSAKKNRPVSYTVQVMVFAKCMNYSKGNCLLFFYRVKKLGQRNCFPISAVQLYHYSLGYIILFHYYFNT</sequence>
<protein>
    <submittedName>
        <fullName evidence="2">Uncharacterized protein</fullName>
    </submittedName>
</protein>
<accession>A0A1V4JBU9</accession>
<evidence type="ECO:0000313" key="2">
    <source>
        <dbReference type="EMBL" id="OPJ69661.1"/>
    </source>
</evidence>
<feature type="transmembrane region" description="Helical" evidence="1">
    <location>
        <begin position="74"/>
        <end position="97"/>
    </location>
</feature>